<dbReference type="Ensembl" id="ENSCMIT00000001335.1">
    <property type="protein sequence ID" value="ENSCMIP00000001272.1"/>
    <property type="gene ID" value="ENSCMIG00000000842.1"/>
</dbReference>
<feature type="compositionally biased region" description="Pro residues" evidence="4">
    <location>
        <begin position="1069"/>
        <end position="1090"/>
    </location>
</feature>
<reference evidence="6" key="5">
    <citation type="submission" date="2025-09" db="UniProtKB">
        <authorList>
            <consortium name="Ensembl"/>
        </authorList>
    </citation>
    <scope>IDENTIFICATION</scope>
</reference>
<keyword evidence="7" id="KW-1185">Reference proteome</keyword>
<dbReference type="SMART" id="SM00369">
    <property type="entry name" value="LRR_TYP"/>
    <property type="match status" value="5"/>
</dbReference>
<dbReference type="InterPro" id="IPR000483">
    <property type="entry name" value="Cys-rich_flank_reg_C"/>
</dbReference>
<feature type="domain" description="LRRCT" evidence="5">
    <location>
        <begin position="174"/>
        <end position="225"/>
    </location>
</feature>
<protein>
    <submittedName>
        <fullName evidence="6">Uncharacterized LOC103183064</fullName>
    </submittedName>
</protein>
<organism evidence="6 7">
    <name type="scientific">Callorhinchus milii</name>
    <name type="common">Ghost shark</name>
    <dbReference type="NCBI Taxonomy" id="7868"/>
    <lineage>
        <taxon>Eukaryota</taxon>
        <taxon>Metazoa</taxon>
        <taxon>Chordata</taxon>
        <taxon>Craniata</taxon>
        <taxon>Vertebrata</taxon>
        <taxon>Chondrichthyes</taxon>
        <taxon>Holocephali</taxon>
        <taxon>Chimaeriformes</taxon>
        <taxon>Callorhinchidae</taxon>
        <taxon>Callorhinchus</taxon>
    </lineage>
</organism>
<feature type="region of interest" description="Disordered" evidence="4">
    <location>
        <begin position="839"/>
        <end position="866"/>
    </location>
</feature>
<evidence type="ECO:0000313" key="7">
    <source>
        <dbReference type="Proteomes" id="UP000314986"/>
    </source>
</evidence>
<dbReference type="Pfam" id="PF13855">
    <property type="entry name" value="LRR_8"/>
    <property type="match status" value="2"/>
</dbReference>
<dbReference type="InParanoid" id="A0A4W3GEG3"/>
<dbReference type="GO" id="GO:0005886">
    <property type="term" value="C:plasma membrane"/>
    <property type="evidence" value="ECO:0007669"/>
    <property type="project" value="TreeGrafter"/>
</dbReference>
<dbReference type="PANTHER" id="PTHR24366:SF158">
    <property type="entry name" value="PLATELET GLYCOPROTEIN IB ALPHA CHAIN-LIKE-RELATED"/>
    <property type="match status" value="1"/>
</dbReference>
<evidence type="ECO:0000259" key="5">
    <source>
        <dbReference type="SMART" id="SM00082"/>
    </source>
</evidence>
<dbReference type="Proteomes" id="UP000314986">
    <property type="component" value="Unassembled WGS sequence"/>
</dbReference>
<dbReference type="InterPro" id="IPR032675">
    <property type="entry name" value="LRR_dom_sf"/>
</dbReference>
<dbReference type="InterPro" id="IPR001611">
    <property type="entry name" value="Leu-rich_rpt"/>
</dbReference>
<feature type="compositionally biased region" description="Polar residues" evidence="4">
    <location>
        <begin position="598"/>
        <end position="615"/>
    </location>
</feature>
<keyword evidence="2" id="KW-0732">Signal</keyword>
<reference evidence="7" key="2">
    <citation type="journal article" date="2007" name="PLoS Biol.">
        <title>Survey sequencing and comparative analysis of the elephant shark (Callorhinchus milii) genome.</title>
        <authorList>
            <person name="Venkatesh B."/>
            <person name="Kirkness E.F."/>
            <person name="Loh Y.H."/>
            <person name="Halpern A.L."/>
            <person name="Lee A.P."/>
            <person name="Johnson J."/>
            <person name="Dandona N."/>
            <person name="Viswanathan L.D."/>
            <person name="Tay A."/>
            <person name="Venter J.C."/>
            <person name="Strausberg R.L."/>
            <person name="Brenner S."/>
        </authorList>
    </citation>
    <scope>NUCLEOTIDE SEQUENCE [LARGE SCALE GENOMIC DNA]</scope>
</reference>
<dbReference type="GO" id="GO:0007616">
    <property type="term" value="P:long-term memory"/>
    <property type="evidence" value="ECO:0007669"/>
    <property type="project" value="TreeGrafter"/>
</dbReference>
<feature type="compositionally biased region" description="Basic and acidic residues" evidence="4">
    <location>
        <begin position="1036"/>
        <end position="1059"/>
    </location>
</feature>
<dbReference type="STRING" id="7868.ENSCMIP00000001272"/>
<dbReference type="AlphaFoldDB" id="A0A4W3GEG3"/>
<feature type="region of interest" description="Disordered" evidence="4">
    <location>
        <begin position="1177"/>
        <end position="1223"/>
    </location>
</feature>
<keyword evidence="1" id="KW-0433">Leucine-rich repeat</keyword>
<evidence type="ECO:0000256" key="3">
    <source>
        <dbReference type="ARBA" id="ARBA00022737"/>
    </source>
</evidence>
<name>A0A4W3GEG3_CALMI</name>
<evidence type="ECO:0000313" key="6">
    <source>
        <dbReference type="Ensembl" id="ENSCMIP00000001272.1"/>
    </source>
</evidence>
<reference evidence="7" key="1">
    <citation type="journal article" date="2006" name="Science">
        <title>Ancient noncoding elements conserved in the human genome.</title>
        <authorList>
            <person name="Venkatesh B."/>
            <person name="Kirkness E.F."/>
            <person name="Loh Y.H."/>
            <person name="Halpern A.L."/>
            <person name="Lee A.P."/>
            <person name="Johnson J."/>
            <person name="Dandona N."/>
            <person name="Viswanathan L.D."/>
            <person name="Tay A."/>
            <person name="Venter J.C."/>
            <person name="Strausberg R.L."/>
            <person name="Brenner S."/>
        </authorList>
    </citation>
    <scope>NUCLEOTIDE SEQUENCE [LARGE SCALE GENOMIC DNA]</scope>
</reference>
<dbReference type="GeneTree" id="ENSGT00940000156906"/>
<sequence length="1252" mass="136018">MNKFQTLALSNDVFSSATGGGSLLDKLEMTNSKLRSCDIAERAFSGLGNLTKLVLSNNALDMLKPSWFSDLVSLRKLDVDRNGIFYLPPWLFVGLQWLMNLNATSNRIRYISTGTFYGLSSLSILDLSKNELLFIDRDAFVPLRSLNDLRLSENKLATLAGVPESVLSLSLQNNLWECSCQLLMMLESWRKALENPGSLFCQSPESVRDKPILSLSLCQASVTPSPSPDINPALITLPSGGTPALSAVYGFIGGFFLAVAICLSFCCCRKHLKEGTCSSLTPHSGTTRPSRVSRHSAAQKELDASKVQTVSIIPPYLFNNELQSFSNRVQREKFFKLSKENPTGCVEERGERAVENREQIRLCKTAPGFLSANVTCVHNNLGSESEPNSDLKPGHDGSRGNTGAGIWKHCEGEQVVQSLNRPTHLKISQHNLEHGPFFNSHLNLHEKVILPSHPDNLSGNTIQFSISTDQTFTEIYNQTPNNSLGGEGPTGLNEVFKFYNEATRCQWGIQTANLKQVKVVGPLEDLDTEMLEGSAASCAMYEELSEMKENECPSINNPRNAIGLIDSSPAAEDTSALHERGLLELVSPDASKPGISGTRIQKSSKVPTNSMTQELQRSHRDENTQLCGAEGTGGLDPQVAICQLTLETGCEWVVKEGSVQDAHHSTPGRDKRFGRSRCEHQVKEFTKEGTTCSSPMLSTTLGCEFEKGRSQLTSEKVDILPTTETPVSPGTHQTGGRDQEEQMCPRALKLVNVKPAPNGSSVSSWETQAREIGSLKMTLMVSDEVTGDMELELEVESKPKGRVEEDIPPAPTNYTCIAPFTSGERPKELIPIENAHLMREDQLTPESLVSQSRQEEEDELSSPEIDGGAHVHCPNFGDAWAGNGGSSAGVVSLQGLSSLCVSRVAFPPSSCAQEASTLFSRGIYSERAREGRRALGQGGAGRCVEEDYNGLLYLTGEGRGAECRASELAGSLKNTGRGCAVDQWEVDNWTQFQACKLAAGEGNQYYQSTKEFHLNPVSTRDPPPPPSPCTQVVRPVGEKVPPESRSGDGTRARNLERDTAQSVSSTPSLPKPTPSLPKPTPSLPKPPPARHQPEGAAQARRVRGDRTGERTGLARGKPPPCHPQGEGFTHLIPGCSSKRWESVFLSLSGTPCGAALWEGGVSPLLRWVWRWEGAGGESRRSLAGARPTGPETAAPEVAHPPTGPGASSRDWTPRVGYRTRPSERELSADSELMVINALCNLKHTFDCPVGMK</sequence>
<gene>
    <name evidence="6" type="primary">LOC103183064</name>
</gene>
<dbReference type="SMART" id="SM00082">
    <property type="entry name" value="LRRCT"/>
    <property type="match status" value="1"/>
</dbReference>
<evidence type="ECO:0000256" key="2">
    <source>
        <dbReference type="ARBA" id="ARBA00022729"/>
    </source>
</evidence>
<feature type="region of interest" description="Disordered" evidence="4">
    <location>
        <begin position="588"/>
        <end position="618"/>
    </location>
</feature>
<dbReference type="PANTHER" id="PTHR24366">
    <property type="entry name" value="IG(IMMUNOGLOBULIN) AND LRR(LEUCINE RICH REPEAT) DOMAINS"/>
    <property type="match status" value="1"/>
</dbReference>
<evidence type="ECO:0000256" key="1">
    <source>
        <dbReference type="ARBA" id="ARBA00022614"/>
    </source>
</evidence>
<dbReference type="SUPFAM" id="SSF52058">
    <property type="entry name" value="L domain-like"/>
    <property type="match status" value="1"/>
</dbReference>
<dbReference type="Gene3D" id="3.80.10.10">
    <property type="entry name" value="Ribonuclease Inhibitor"/>
    <property type="match status" value="1"/>
</dbReference>
<proteinExistence type="predicted"/>
<keyword evidence="3" id="KW-0677">Repeat</keyword>
<reference evidence="6" key="4">
    <citation type="submission" date="2025-08" db="UniProtKB">
        <authorList>
            <consortium name="Ensembl"/>
        </authorList>
    </citation>
    <scope>IDENTIFICATION</scope>
</reference>
<accession>A0A4W3GEG3</accession>
<dbReference type="InterPro" id="IPR003591">
    <property type="entry name" value="Leu-rich_rpt_typical-subtyp"/>
</dbReference>
<feature type="region of interest" description="Disordered" evidence="4">
    <location>
        <begin position="381"/>
        <end position="405"/>
    </location>
</feature>
<evidence type="ECO:0000256" key="4">
    <source>
        <dbReference type="SAM" id="MobiDB-lite"/>
    </source>
</evidence>
<reference evidence="7" key="3">
    <citation type="journal article" date="2014" name="Nature">
        <title>Elephant shark genome provides unique insights into gnathostome evolution.</title>
        <authorList>
            <consortium name="International Elephant Shark Genome Sequencing Consortium"/>
            <person name="Venkatesh B."/>
            <person name="Lee A.P."/>
            <person name="Ravi V."/>
            <person name="Maurya A.K."/>
            <person name="Lian M.M."/>
            <person name="Swann J.B."/>
            <person name="Ohta Y."/>
            <person name="Flajnik M.F."/>
            <person name="Sutoh Y."/>
            <person name="Kasahara M."/>
            <person name="Hoon S."/>
            <person name="Gangu V."/>
            <person name="Roy S.W."/>
            <person name="Irimia M."/>
            <person name="Korzh V."/>
            <person name="Kondrychyn I."/>
            <person name="Lim Z.W."/>
            <person name="Tay B.H."/>
            <person name="Tohari S."/>
            <person name="Kong K.W."/>
            <person name="Ho S."/>
            <person name="Lorente-Galdos B."/>
            <person name="Quilez J."/>
            <person name="Marques-Bonet T."/>
            <person name="Raney B.J."/>
            <person name="Ingham P.W."/>
            <person name="Tay A."/>
            <person name="Hillier L.W."/>
            <person name="Minx P."/>
            <person name="Boehm T."/>
            <person name="Wilson R.K."/>
            <person name="Brenner S."/>
            <person name="Warren W.C."/>
        </authorList>
    </citation>
    <scope>NUCLEOTIDE SEQUENCE [LARGE SCALE GENOMIC DNA]</scope>
</reference>
<feature type="region of interest" description="Disordered" evidence="4">
    <location>
        <begin position="1014"/>
        <end position="1127"/>
    </location>
</feature>